<dbReference type="PRINTS" id="PR00481">
    <property type="entry name" value="LAMNOPPTDASE"/>
</dbReference>
<feature type="domain" description="Cytosol aminopeptidase" evidence="9">
    <location>
        <begin position="344"/>
        <end position="351"/>
    </location>
</feature>
<comment type="function">
    <text evidence="8">Presumably involved in the processing and regular turnover of intracellular proteins. Catalyzes the removal of unsubstituted N-terminal amino acids from various peptides.</text>
</comment>
<dbReference type="Gene3D" id="3.40.630.10">
    <property type="entry name" value="Zn peptidases"/>
    <property type="match status" value="1"/>
</dbReference>
<dbReference type="SUPFAM" id="SSF52949">
    <property type="entry name" value="Macro domain-like"/>
    <property type="match status" value="1"/>
</dbReference>
<reference evidence="10 11" key="1">
    <citation type="submission" date="2019-06" db="EMBL/GenBank/DDBJ databases">
        <authorList>
            <person name="Lee I."/>
            <person name="Jang G.I."/>
            <person name="Hwang C.Y."/>
        </authorList>
    </citation>
    <scope>NUCLEOTIDE SEQUENCE [LARGE SCALE GENOMIC DNA]</scope>
    <source>
        <strain evidence="10 11">PAMC 28131</strain>
    </source>
</reference>
<dbReference type="GO" id="GO:0006508">
    <property type="term" value="P:proteolysis"/>
    <property type="evidence" value="ECO:0007669"/>
    <property type="project" value="UniProtKB-KW"/>
</dbReference>
<dbReference type="GO" id="GO:0070006">
    <property type="term" value="F:metalloaminopeptidase activity"/>
    <property type="evidence" value="ECO:0007669"/>
    <property type="project" value="InterPro"/>
</dbReference>
<feature type="binding site" evidence="8">
    <location>
        <position position="269"/>
    </location>
    <ligand>
        <name>Mn(2+)</name>
        <dbReference type="ChEBI" id="CHEBI:29035"/>
        <label>1</label>
    </ligand>
</feature>
<dbReference type="InterPro" id="IPR043472">
    <property type="entry name" value="Macro_dom-like"/>
</dbReference>
<feature type="binding site" evidence="8">
    <location>
        <position position="264"/>
    </location>
    <ligand>
        <name>Mn(2+)</name>
        <dbReference type="ChEBI" id="CHEBI:29035"/>
        <label>2</label>
    </ligand>
</feature>
<dbReference type="NCBIfam" id="NF002075">
    <property type="entry name" value="PRK00913.2-2"/>
    <property type="match status" value="1"/>
</dbReference>
<comment type="catalytic activity">
    <reaction evidence="2 8">
        <text>Release of an N-terminal amino acid, preferentially leucine, but not glutamic or aspartic acids.</text>
        <dbReference type="EC" id="3.4.11.10"/>
    </reaction>
</comment>
<feature type="binding site" evidence="8">
    <location>
        <position position="269"/>
    </location>
    <ligand>
        <name>Mn(2+)</name>
        <dbReference type="ChEBI" id="CHEBI:29035"/>
        <label>2</label>
    </ligand>
</feature>
<comment type="caution">
    <text evidence="10">The sequence shown here is derived from an EMBL/GenBank/DDBJ whole genome shotgun (WGS) entry which is preliminary data.</text>
</comment>
<feature type="active site" evidence="8">
    <location>
        <position position="350"/>
    </location>
</feature>
<dbReference type="HAMAP" id="MF_00181">
    <property type="entry name" value="Cytosol_peptidase_M17"/>
    <property type="match status" value="1"/>
</dbReference>
<dbReference type="PANTHER" id="PTHR11963:SF23">
    <property type="entry name" value="CYTOSOL AMINOPEPTIDASE"/>
    <property type="match status" value="1"/>
</dbReference>
<comment type="catalytic activity">
    <reaction evidence="1 8">
        <text>Release of an N-terminal amino acid, Xaa-|-Yaa-, in which Xaa is preferably Leu, but may be other amino acids including Pro although not Arg or Lys, and Yaa may be Pro. Amino acid amides and methyl esters are also readily hydrolyzed, but rates on arylamides are exceedingly low.</text>
        <dbReference type="EC" id="3.4.11.1"/>
    </reaction>
</comment>
<evidence type="ECO:0000313" key="11">
    <source>
        <dbReference type="Proteomes" id="UP000319897"/>
    </source>
</evidence>
<sequence>MTSVKFVAEYDPASTAALVLFVGDGGQFSAGAEAVNKASGGQLGRAMKAANFSGKKGKLLEVLAPAGVSAARVLLAGIGESAKADIRTFEDLGGEIAARVQTLEAELVADFSGIADLAVGTDVAAAHFAHGVDLRNWRFDTYRTKLKDEQKGKLSKVTLVGVADGAKPLVKRLAAVATGVAFAKELITEPGNIIYPESFVARVKAKVEPLGIKVTVLDEKDLKKLGAGSMLGVAQGSVRPARLLAMEWNGTGDEKATPLALVGKGVTFDTGGISLKPGAGMEDMKWDMGGAGAVAGIMVALAGRKAKARVVGVCGLVENMPDGNAQRPGDIVTSLSGQTVEVLNTDAEGRLVLNDCLTWTQTNYKPKVILDFATLTGAIIISLAHHYAGVFSNSDTLWGNLDRAGKSVNDLVWRQPLSEPGGHYDQMIDSPIADMKNLGPREGGSITAAQFLQRYVNEGVEWAHIDIAGAVWRPKAGALHDKGATGFGVRLVDKFVSDHFES</sequence>
<evidence type="ECO:0000313" key="10">
    <source>
        <dbReference type="EMBL" id="TPE60056.1"/>
    </source>
</evidence>
<dbReference type="OrthoDB" id="9809354at2"/>
<dbReference type="EMBL" id="VFSU01000028">
    <property type="protein sequence ID" value="TPE60056.1"/>
    <property type="molecule type" value="Genomic_DNA"/>
</dbReference>
<dbReference type="InterPro" id="IPR023042">
    <property type="entry name" value="Peptidase_M17_leu_NH2_pept"/>
</dbReference>
<dbReference type="PROSITE" id="PS00631">
    <property type="entry name" value="CYTOSOL_AP"/>
    <property type="match status" value="1"/>
</dbReference>
<dbReference type="Pfam" id="PF00883">
    <property type="entry name" value="Peptidase_M17"/>
    <property type="match status" value="1"/>
</dbReference>
<dbReference type="Pfam" id="PF02789">
    <property type="entry name" value="Peptidase_M17_N"/>
    <property type="match status" value="1"/>
</dbReference>
<dbReference type="SUPFAM" id="SSF53187">
    <property type="entry name" value="Zn-dependent exopeptidases"/>
    <property type="match status" value="1"/>
</dbReference>
<evidence type="ECO:0000256" key="3">
    <source>
        <dbReference type="ARBA" id="ARBA00009528"/>
    </source>
</evidence>
<evidence type="ECO:0000256" key="1">
    <source>
        <dbReference type="ARBA" id="ARBA00000135"/>
    </source>
</evidence>
<proteinExistence type="inferred from homology"/>
<keyword evidence="4 8" id="KW-0031">Aminopeptidase</keyword>
<dbReference type="CDD" id="cd00433">
    <property type="entry name" value="Peptidase_M17"/>
    <property type="match status" value="1"/>
</dbReference>
<dbReference type="Gene3D" id="3.40.220.10">
    <property type="entry name" value="Leucine Aminopeptidase, subunit E, domain 1"/>
    <property type="match status" value="1"/>
</dbReference>
<comment type="similarity">
    <text evidence="3 8">Belongs to the peptidase M17 family.</text>
</comment>
<keyword evidence="8" id="KW-0479">Metal-binding</keyword>
<dbReference type="InterPro" id="IPR000819">
    <property type="entry name" value="Peptidase_M17_C"/>
</dbReference>
<evidence type="ECO:0000256" key="7">
    <source>
        <dbReference type="ARBA" id="ARBA00023211"/>
    </source>
</evidence>
<evidence type="ECO:0000256" key="6">
    <source>
        <dbReference type="ARBA" id="ARBA00022801"/>
    </source>
</evidence>
<keyword evidence="6 8" id="KW-0378">Hydrolase</keyword>
<name>A0A501XHN8_9SPHN</name>
<keyword evidence="11" id="KW-1185">Reference proteome</keyword>
<dbReference type="GO" id="GO:0030145">
    <property type="term" value="F:manganese ion binding"/>
    <property type="evidence" value="ECO:0007669"/>
    <property type="project" value="UniProtKB-UniRule"/>
</dbReference>
<organism evidence="10 11">
    <name type="scientific">Sandaracinobacter neustonicus</name>
    <dbReference type="NCBI Taxonomy" id="1715348"/>
    <lineage>
        <taxon>Bacteria</taxon>
        <taxon>Pseudomonadati</taxon>
        <taxon>Pseudomonadota</taxon>
        <taxon>Alphaproteobacteria</taxon>
        <taxon>Sphingomonadales</taxon>
        <taxon>Sphingosinicellaceae</taxon>
        <taxon>Sandaracinobacter</taxon>
    </lineage>
</organism>
<evidence type="ECO:0000259" key="9">
    <source>
        <dbReference type="PROSITE" id="PS00631"/>
    </source>
</evidence>
<feature type="active site" evidence="8">
    <location>
        <position position="276"/>
    </location>
</feature>
<feature type="binding site" evidence="8">
    <location>
        <position position="348"/>
    </location>
    <ligand>
        <name>Mn(2+)</name>
        <dbReference type="ChEBI" id="CHEBI:29035"/>
        <label>2</label>
    </ligand>
</feature>
<dbReference type="PANTHER" id="PTHR11963">
    <property type="entry name" value="LEUCINE AMINOPEPTIDASE-RELATED"/>
    <property type="match status" value="1"/>
</dbReference>
<dbReference type="NCBIfam" id="NF002077">
    <property type="entry name" value="PRK00913.2-4"/>
    <property type="match status" value="1"/>
</dbReference>
<comment type="subcellular location">
    <subcellularLocation>
        <location evidence="8">Cytoplasm</location>
    </subcellularLocation>
</comment>
<protein>
    <recommendedName>
        <fullName evidence="8">Probable cytosol aminopeptidase</fullName>
        <ecNumber evidence="8">3.4.11.1</ecNumber>
    </recommendedName>
    <alternativeName>
        <fullName evidence="8">Leucine aminopeptidase</fullName>
        <shortName evidence="8">LAP</shortName>
        <ecNumber evidence="8">3.4.11.10</ecNumber>
    </alternativeName>
    <alternativeName>
        <fullName evidence="8">Leucyl aminopeptidase</fullName>
    </alternativeName>
</protein>
<feature type="binding site" evidence="8">
    <location>
        <position position="346"/>
    </location>
    <ligand>
        <name>Mn(2+)</name>
        <dbReference type="ChEBI" id="CHEBI:29035"/>
        <label>1</label>
    </ligand>
</feature>
<dbReference type="GO" id="GO:0005737">
    <property type="term" value="C:cytoplasm"/>
    <property type="evidence" value="ECO:0007669"/>
    <property type="project" value="UniProtKB-SubCell"/>
</dbReference>
<keyword evidence="7 8" id="KW-0464">Manganese</keyword>
<evidence type="ECO:0000256" key="2">
    <source>
        <dbReference type="ARBA" id="ARBA00000967"/>
    </source>
</evidence>
<evidence type="ECO:0000256" key="4">
    <source>
        <dbReference type="ARBA" id="ARBA00022438"/>
    </source>
</evidence>
<dbReference type="RefSeq" id="WP_140928582.1">
    <property type="nucleotide sequence ID" value="NZ_VFSU01000028.1"/>
</dbReference>
<dbReference type="EC" id="3.4.11.1" evidence="8"/>
<dbReference type="InterPro" id="IPR011356">
    <property type="entry name" value="Leucine_aapep/pepB"/>
</dbReference>
<accession>A0A501XHN8</accession>
<evidence type="ECO:0000256" key="5">
    <source>
        <dbReference type="ARBA" id="ARBA00022670"/>
    </source>
</evidence>
<dbReference type="EC" id="3.4.11.10" evidence="8"/>
<dbReference type="Proteomes" id="UP000319897">
    <property type="component" value="Unassembled WGS sequence"/>
</dbReference>
<comment type="cofactor">
    <cofactor evidence="8">
        <name>Mn(2+)</name>
        <dbReference type="ChEBI" id="CHEBI:29035"/>
    </cofactor>
    <text evidence="8">Binds 2 manganese ions per subunit.</text>
</comment>
<keyword evidence="8" id="KW-0963">Cytoplasm</keyword>
<feature type="binding site" evidence="8">
    <location>
        <position position="348"/>
    </location>
    <ligand>
        <name>Mn(2+)</name>
        <dbReference type="ChEBI" id="CHEBI:29035"/>
        <label>1</label>
    </ligand>
</feature>
<dbReference type="AlphaFoldDB" id="A0A501XHN8"/>
<dbReference type="InterPro" id="IPR008283">
    <property type="entry name" value="Peptidase_M17_N"/>
</dbReference>
<feature type="binding site" evidence="8">
    <location>
        <position position="287"/>
    </location>
    <ligand>
        <name>Mn(2+)</name>
        <dbReference type="ChEBI" id="CHEBI:29035"/>
        <label>2</label>
    </ligand>
</feature>
<dbReference type="NCBIfam" id="NF002074">
    <property type="entry name" value="PRK00913.1-4"/>
    <property type="match status" value="1"/>
</dbReference>
<keyword evidence="5 8" id="KW-0645">Protease</keyword>
<evidence type="ECO:0000256" key="8">
    <source>
        <dbReference type="HAMAP-Rule" id="MF_00181"/>
    </source>
</evidence>
<gene>
    <name evidence="8" type="primary">pepA</name>
    <name evidence="10" type="ORF">FJQ54_11595</name>
</gene>